<keyword evidence="2" id="KW-1185">Reference proteome</keyword>
<reference evidence="2" key="1">
    <citation type="submission" date="2017-05" db="EMBL/GenBank/DDBJ databases">
        <title>Physiological properties and genetic analysis related to exopolysaccharide production of fresh-water unicellular cyanobacterium Aphanothece sacrum, Suizenji Nori, that has been cultured as a food source in Japan.</title>
        <authorList>
            <person name="Kanesaki Y."/>
            <person name="Yoshikawa S."/>
            <person name="Ohki K."/>
        </authorList>
    </citation>
    <scope>NUCLEOTIDE SEQUENCE [LARGE SCALE GENOMIC DNA]</scope>
    <source>
        <strain evidence="2">FPU1</strain>
    </source>
</reference>
<name>A0A401IKX6_APHSA</name>
<protein>
    <submittedName>
        <fullName evidence="1">Diguanylate cyclase</fullName>
    </submittedName>
</protein>
<sequence length="145" mass="16366">MEMEAPPDSLRSKQSNFDKKLQEQLKLDNKIDKAHRRFISSVNDNHGIKEKNILTLLLPIGINSDDLDQDWLNLMDSFGKNRGIIAHTSALSYKTKQQINPQDELNTVKKIVYGVSNVGGGKGVQGLIHVDQLLNNLIKLNRYIS</sequence>
<proteinExistence type="predicted"/>
<gene>
    <name evidence="1" type="ORF">AsFPU1_3319</name>
</gene>
<dbReference type="EMBL" id="BDQK01000014">
    <property type="protein sequence ID" value="GBF81897.1"/>
    <property type="molecule type" value="Genomic_DNA"/>
</dbReference>
<evidence type="ECO:0000313" key="2">
    <source>
        <dbReference type="Proteomes" id="UP000287247"/>
    </source>
</evidence>
<evidence type="ECO:0000313" key="1">
    <source>
        <dbReference type="EMBL" id="GBF81897.1"/>
    </source>
</evidence>
<comment type="caution">
    <text evidence="1">The sequence shown here is derived from an EMBL/GenBank/DDBJ whole genome shotgun (WGS) entry which is preliminary data.</text>
</comment>
<organism evidence="1 2">
    <name type="scientific">Aphanothece sacrum FPU1</name>
    <dbReference type="NCBI Taxonomy" id="1920663"/>
    <lineage>
        <taxon>Bacteria</taxon>
        <taxon>Bacillati</taxon>
        <taxon>Cyanobacteriota</taxon>
        <taxon>Cyanophyceae</taxon>
        <taxon>Oscillatoriophycideae</taxon>
        <taxon>Chroococcales</taxon>
        <taxon>Aphanothecaceae</taxon>
        <taxon>Aphanothece</taxon>
    </lineage>
</organism>
<accession>A0A401IKX6</accession>
<dbReference type="Proteomes" id="UP000287247">
    <property type="component" value="Unassembled WGS sequence"/>
</dbReference>
<dbReference type="AlphaFoldDB" id="A0A401IKX6"/>